<gene>
    <name evidence="6" type="ORF">NIES30_24850</name>
</gene>
<dbReference type="Pfam" id="PF13361">
    <property type="entry name" value="UvrD_C"/>
    <property type="match status" value="1"/>
</dbReference>
<comment type="caution">
    <text evidence="6">The sequence shown here is derived from an EMBL/GenBank/DDBJ whole genome shotgun (WGS) entry which is preliminary data.</text>
</comment>
<evidence type="ECO:0000313" key="6">
    <source>
        <dbReference type="EMBL" id="OKH43443.1"/>
    </source>
</evidence>
<accession>A0A1U7IY99</accession>
<dbReference type="GO" id="GO:0033202">
    <property type="term" value="C:DNA helicase complex"/>
    <property type="evidence" value="ECO:0007669"/>
    <property type="project" value="TreeGrafter"/>
</dbReference>
<dbReference type="PANTHER" id="PTHR11070:SF2">
    <property type="entry name" value="ATP-DEPENDENT DNA HELICASE SRS2"/>
    <property type="match status" value="1"/>
</dbReference>
<dbReference type="GO" id="GO:0005829">
    <property type="term" value="C:cytosol"/>
    <property type="evidence" value="ECO:0007669"/>
    <property type="project" value="TreeGrafter"/>
</dbReference>
<keyword evidence="3" id="KW-0347">Helicase</keyword>
<dbReference type="GO" id="GO:0000725">
    <property type="term" value="P:recombinational repair"/>
    <property type="evidence" value="ECO:0007669"/>
    <property type="project" value="TreeGrafter"/>
</dbReference>
<dbReference type="Gene3D" id="3.40.50.300">
    <property type="entry name" value="P-loop containing nucleotide triphosphate hydrolases"/>
    <property type="match status" value="1"/>
</dbReference>
<dbReference type="EMBL" id="MRCG01000033">
    <property type="protein sequence ID" value="OKH43443.1"/>
    <property type="molecule type" value="Genomic_DNA"/>
</dbReference>
<evidence type="ECO:0000313" key="7">
    <source>
        <dbReference type="Proteomes" id="UP000185557"/>
    </source>
</evidence>
<feature type="domain" description="UvrD-like helicase C-terminal" evidence="5">
    <location>
        <begin position="16"/>
        <end position="70"/>
    </location>
</feature>
<dbReference type="PANTHER" id="PTHR11070">
    <property type="entry name" value="UVRD / RECB / PCRA DNA HELICASE FAMILY MEMBER"/>
    <property type="match status" value="1"/>
</dbReference>
<organism evidence="6 7">
    <name type="scientific">Phormidium tenue NIES-30</name>
    <dbReference type="NCBI Taxonomy" id="549789"/>
    <lineage>
        <taxon>Bacteria</taxon>
        <taxon>Bacillati</taxon>
        <taxon>Cyanobacteriota</taxon>
        <taxon>Cyanophyceae</taxon>
        <taxon>Oscillatoriophycideae</taxon>
        <taxon>Oscillatoriales</taxon>
        <taxon>Oscillatoriaceae</taxon>
        <taxon>Phormidium</taxon>
    </lineage>
</organism>
<keyword evidence="4" id="KW-0067">ATP-binding</keyword>
<dbReference type="GO" id="GO:0016787">
    <property type="term" value="F:hydrolase activity"/>
    <property type="evidence" value="ECO:0007669"/>
    <property type="project" value="UniProtKB-KW"/>
</dbReference>
<dbReference type="GO" id="GO:0003677">
    <property type="term" value="F:DNA binding"/>
    <property type="evidence" value="ECO:0007669"/>
    <property type="project" value="InterPro"/>
</dbReference>
<proteinExistence type="predicted"/>
<dbReference type="InterPro" id="IPR000212">
    <property type="entry name" value="DNA_helicase_UvrD/REP"/>
</dbReference>
<dbReference type="GO" id="GO:0043138">
    <property type="term" value="F:3'-5' DNA helicase activity"/>
    <property type="evidence" value="ECO:0007669"/>
    <property type="project" value="TreeGrafter"/>
</dbReference>
<protein>
    <recommendedName>
        <fullName evidence="5">UvrD-like helicase C-terminal domain-containing protein</fullName>
    </recommendedName>
</protein>
<evidence type="ECO:0000256" key="2">
    <source>
        <dbReference type="ARBA" id="ARBA00022801"/>
    </source>
</evidence>
<name>A0A1U7IY99_9CYAN</name>
<evidence type="ECO:0000259" key="5">
    <source>
        <dbReference type="Pfam" id="PF13361"/>
    </source>
</evidence>
<dbReference type="GO" id="GO:0005524">
    <property type="term" value="F:ATP binding"/>
    <property type="evidence" value="ECO:0007669"/>
    <property type="project" value="UniProtKB-KW"/>
</dbReference>
<dbReference type="InterPro" id="IPR027417">
    <property type="entry name" value="P-loop_NTPase"/>
</dbReference>
<dbReference type="AlphaFoldDB" id="A0A1U7IY99"/>
<keyword evidence="7" id="KW-1185">Reference proteome</keyword>
<dbReference type="InterPro" id="IPR014017">
    <property type="entry name" value="DNA_helicase_UvrD-like_C"/>
</dbReference>
<dbReference type="SUPFAM" id="SSF52540">
    <property type="entry name" value="P-loop containing nucleoside triphosphate hydrolases"/>
    <property type="match status" value="1"/>
</dbReference>
<dbReference type="Proteomes" id="UP000185557">
    <property type="component" value="Unassembled WGS sequence"/>
</dbReference>
<evidence type="ECO:0000256" key="4">
    <source>
        <dbReference type="ARBA" id="ARBA00022840"/>
    </source>
</evidence>
<keyword evidence="2" id="KW-0378">Hydrolase</keyword>
<sequence>MPVDWLNQRSSTRNFDPSTQSIKLMTMHASKGLEFPVVGYLPNRYTEVPDEARLLYVAMTRAIEVLVLSCDRRLVFAECLKTTLKKV</sequence>
<reference evidence="6 7" key="1">
    <citation type="submission" date="2016-11" db="EMBL/GenBank/DDBJ databases">
        <title>Draft Genome Sequences of Nine Cyanobacterial Strains from Diverse Habitats.</title>
        <authorList>
            <person name="Zhu T."/>
            <person name="Hou S."/>
            <person name="Lu X."/>
            <person name="Hess W.R."/>
        </authorList>
    </citation>
    <scope>NUCLEOTIDE SEQUENCE [LARGE SCALE GENOMIC DNA]</scope>
    <source>
        <strain evidence="6 7">NIES-30</strain>
    </source>
</reference>
<evidence type="ECO:0000256" key="3">
    <source>
        <dbReference type="ARBA" id="ARBA00022806"/>
    </source>
</evidence>
<keyword evidence="1" id="KW-0547">Nucleotide-binding</keyword>
<evidence type="ECO:0000256" key="1">
    <source>
        <dbReference type="ARBA" id="ARBA00022741"/>
    </source>
</evidence>